<accession>A0A0J5TFQ8</accession>
<evidence type="ECO:0000313" key="4">
    <source>
        <dbReference type="EMBL" id="KZE44443.1"/>
    </source>
</evidence>
<evidence type="ECO:0000259" key="3">
    <source>
        <dbReference type="Pfam" id="PF02894"/>
    </source>
</evidence>
<dbReference type="PANTHER" id="PTHR43249">
    <property type="entry name" value="UDP-N-ACETYL-2-AMINO-2-DEOXY-D-GLUCURONATE OXIDASE"/>
    <property type="match status" value="1"/>
</dbReference>
<dbReference type="AlphaFoldDB" id="A0A0J5TFQ8"/>
<dbReference type="InterPro" id="IPR004104">
    <property type="entry name" value="Gfo/Idh/MocA-like_OxRdtase_C"/>
</dbReference>
<feature type="domain" description="Gfo/Idh/MocA-like oxidoreductase C-terminal" evidence="3">
    <location>
        <begin position="137"/>
        <end position="348"/>
    </location>
</feature>
<dbReference type="InterPro" id="IPR000683">
    <property type="entry name" value="Gfo/Idh/MocA-like_OxRdtase_N"/>
</dbReference>
<dbReference type="Gene3D" id="3.30.360.10">
    <property type="entry name" value="Dihydrodipicolinate Reductase, domain 2"/>
    <property type="match status" value="1"/>
</dbReference>
<evidence type="ECO:0000256" key="1">
    <source>
        <dbReference type="ARBA" id="ARBA00010928"/>
    </source>
</evidence>
<comment type="similarity">
    <text evidence="1">Belongs to the Gfo/Idh/MocA family.</text>
</comment>
<evidence type="ECO:0000313" key="5">
    <source>
        <dbReference type="Proteomes" id="UP000076510"/>
    </source>
</evidence>
<dbReference type="Pfam" id="PF01408">
    <property type="entry name" value="GFO_IDH_MocA"/>
    <property type="match status" value="1"/>
</dbReference>
<protein>
    <submittedName>
        <fullName evidence="4">Oxidoreductase</fullName>
    </submittedName>
</protein>
<dbReference type="OrthoDB" id="9815825at2"/>
<proteinExistence type="inferred from homology"/>
<evidence type="ECO:0000259" key="2">
    <source>
        <dbReference type="Pfam" id="PF01408"/>
    </source>
</evidence>
<dbReference type="PANTHER" id="PTHR43249:SF1">
    <property type="entry name" value="D-GLUCOSIDE 3-DEHYDROGENASE"/>
    <property type="match status" value="1"/>
</dbReference>
<reference evidence="5" key="1">
    <citation type="submission" date="2016-01" db="EMBL/GenBank/DDBJ databases">
        <title>Whole genome sequencing of Bhargavaea cecembensis T14.</title>
        <authorList>
            <person name="Hong K.W."/>
        </authorList>
    </citation>
    <scope>NUCLEOTIDE SEQUENCE [LARGE SCALE GENOMIC DNA]</scope>
    <source>
        <strain evidence="5">M19</strain>
    </source>
</reference>
<dbReference type="GO" id="GO:0000166">
    <property type="term" value="F:nucleotide binding"/>
    <property type="evidence" value="ECO:0007669"/>
    <property type="project" value="InterPro"/>
</dbReference>
<dbReference type="Proteomes" id="UP000076510">
    <property type="component" value="Unassembled WGS sequence"/>
</dbReference>
<dbReference type="SUPFAM" id="SSF55347">
    <property type="entry name" value="Glyceraldehyde-3-phosphate dehydrogenase-like, C-terminal domain"/>
    <property type="match status" value="1"/>
</dbReference>
<dbReference type="Pfam" id="PF02894">
    <property type="entry name" value="GFO_IDH_MocA_C"/>
    <property type="match status" value="1"/>
</dbReference>
<comment type="caution">
    <text evidence="4">The sequence shown here is derived from an EMBL/GenBank/DDBJ whole genome shotgun (WGS) entry which is preliminary data.</text>
</comment>
<dbReference type="EMBL" id="LQQY01000043">
    <property type="protein sequence ID" value="KZE44443.1"/>
    <property type="molecule type" value="Genomic_DNA"/>
</dbReference>
<dbReference type="Gene3D" id="3.40.50.720">
    <property type="entry name" value="NAD(P)-binding Rossmann-like Domain"/>
    <property type="match status" value="1"/>
</dbReference>
<dbReference type="SUPFAM" id="SSF51735">
    <property type="entry name" value="NAD(P)-binding Rossmann-fold domains"/>
    <property type="match status" value="1"/>
</dbReference>
<sequence length="352" mass="38463">MKDNITIGLIGLGAIAVSSHLVHLKEHPAATIAAVVDMDVERAKAIAERHGIPRFYGDMDAMIADGGIDAVMICTPNSSHIPLARKAAEKGIHVFVEKPIGTELAEVEGYLALAKENGALTMVGMTHRFRKDVKILKGMVEEQGLGDIHYMKAKLFRQRGTPKGWFTDLKHSGGGAMMDIGVHVLDLAWWIAGCPDVKSIAGKTLNVHGNYETKHVSSWQSANHRLNEQGVFNVEDFGAAWVQFKNGCTLSLEIAWAVDGEQDEGISLELYGTKGGASLSPLALFKERDGVLSKTLPVFKGEDPFKDEVGHFIQCVRTGEDPLIDGEAGMHILKMLKGIYESSRRGREIYFD</sequence>
<dbReference type="InterPro" id="IPR052515">
    <property type="entry name" value="Gfo/Idh/MocA_Oxidoreductase"/>
</dbReference>
<name>A0A0J5TFQ8_9BACI</name>
<feature type="domain" description="Gfo/Idh/MocA-like oxidoreductase N-terminal" evidence="2">
    <location>
        <begin position="6"/>
        <end position="124"/>
    </location>
</feature>
<dbReference type="PATRIC" id="fig|189381.10.peg.1601"/>
<dbReference type="RefSeq" id="WP_048006840.1">
    <property type="nucleotide sequence ID" value="NZ_CP047095.1"/>
</dbReference>
<gene>
    <name evidence="4" type="ORF">AV649_07390</name>
</gene>
<dbReference type="InterPro" id="IPR036291">
    <property type="entry name" value="NAD(P)-bd_dom_sf"/>
</dbReference>
<organism evidence="4 5">
    <name type="scientific">Rossellomorea marisflavi</name>
    <dbReference type="NCBI Taxonomy" id="189381"/>
    <lineage>
        <taxon>Bacteria</taxon>
        <taxon>Bacillati</taxon>
        <taxon>Bacillota</taxon>
        <taxon>Bacilli</taxon>
        <taxon>Bacillales</taxon>
        <taxon>Bacillaceae</taxon>
        <taxon>Rossellomorea</taxon>
    </lineage>
</organism>